<protein>
    <submittedName>
        <fullName evidence="1">Uncharacterized protein</fullName>
    </submittedName>
</protein>
<evidence type="ECO:0000313" key="2">
    <source>
        <dbReference type="Proteomes" id="UP000039865"/>
    </source>
</evidence>
<accession>A0A078A9H1</accession>
<dbReference type="Proteomes" id="UP000039865">
    <property type="component" value="Unassembled WGS sequence"/>
</dbReference>
<organism evidence="1 2">
    <name type="scientific">Stylonychia lemnae</name>
    <name type="common">Ciliate</name>
    <dbReference type="NCBI Taxonomy" id="5949"/>
    <lineage>
        <taxon>Eukaryota</taxon>
        <taxon>Sar</taxon>
        <taxon>Alveolata</taxon>
        <taxon>Ciliophora</taxon>
        <taxon>Intramacronucleata</taxon>
        <taxon>Spirotrichea</taxon>
        <taxon>Stichotrichia</taxon>
        <taxon>Sporadotrichida</taxon>
        <taxon>Oxytrichidae</taxon>
        <taxon>Stylonychinae</taxon>
        <taxon>Stylonychia</taxon>
    </lineage>
</organism>
<evidence type="ECO:0000313" key="1">
    <source>
        <dbReference type="EMBL" id="CDW77438.1"/>
    </source>
</evidence>
<dbReference type="AlphaFoldDB" id="A0A078A9H1"/>
<dbReference type="EMBL" id="CCKQ01006150">
    <property type="protein sequence ID" value="CDW77438.1"/>
    <property type="molecule type" value="Genomic_DNA"/>
</dbReference>
<name>A0A078A9H1_STYLE</name>
<proteinExistence type="predicted"/>
<reference evidence="1 2" key="1">
    <citation type="submission" date="2014-06" db="EMBL/GenBank/DDBJ databases">
        <authorList>
            <person name="Swart Estienne"/>
        </authorList>
    </citation>
    <scope>NUCLEOTIDE SEQUENCE [LARGE SCALE GENOMIC DNA]</scope>
    <source>
        <strain evidence="1 2">130c</strain>
    </source>
</reference>
<gene>
    <name evidence="1" type="primary">Contig18508.g19665</name>
    <name evidence="1" type="ORF">STYLEM_6399</name>
</gene>
<dbReference type="InParanoid" id="A0A078A9H1"/>
<sequence length="308" mass="35395">MSNSLKLLQEIQNEIMKAKLIGQQNMNNNNNFQTSSSFPSSNADLNLSNSIDLNPQQMKSSFKKHMQQKENQKPTMQASQAIPSKHKNHNEFNDKYGIQSAETFKSDLQIDNSYNDTRADIYGGRQLNPSISVLNNYDINSFNGNVSNKAQGYQTIQVNEDTKQVYGNPNHNRYFSHQNYQDDQSNELMASPSFSQNHINSNVFDTNSLVSQNEYTLNSQKNLNVQMQQVNLNNNNNQNMSMKSDQLFSQLQNSLLGMKNELEKECDDITNKIDEIMRTELLTFDKIKDIDFGNNHFSNDFDSDEYDN</sequence>
<keyword evidence="2" id="KW-1185">Reference proteome</keyword>